<gene>
    <name evidence="1" type="ORF">EYF80_049700</name>
</gene>
<accession>A0A4Z2FGT5</accession>
<dbReference type="AlphaFoldDB" id="A0A4Z2FGT5"/>
<proteinExistence type="predicted"/>
<name>A0A4Z2FGT5_9TELE</name>
<keyword evidence="2" id="KW-1185">Reference proteome</keyword>
<reference evidence="1 2" key="1">
    <citation type="submission" date="2019-03" db="EMBL/GenBank/DDBJ databases">
        <title>First draft genome of Liparis tanakae, snailfish: a comprehensive survey of snailfish specific genes.</title>
        <authorList>
            <person name="Kim W."/>
            <person name="Song I."/>
            <person name="Jeong J.-H."/>
            <person name="Kim D."/>
            <person name="Kim S."/>
            <person name="Ryu S."/>
            <person name="Song J.Y."/>
            <person name="Lee S.K."/>
        </authorList>
    </citation>
    <scope>NUCLEOTIDE SEQUENCE [LARGE SCALE GENOMIC DNA]</scope>
    <source>
        <tissue evidence="1">Muscle</tissue>
    </source>
</reference>
<evidence type="ECO:0000313" key="1">
    <source>
        <dbReference type="EMBL" id="TNN40141.1"/>
    </source>
</evidence>
<organism evidence="1 2">
    <name type="scientific">Liparis tanakae</name>
    <name type="common">Tanaka's snailfish</name>
    <dbReference type="NCBI Taxonomy" id="230148"/>
    <lineage>
        <taxon>Eukaryota</taxon>
        <taxon>Metazoa</taxon>
        <taxon>Chordata</taxon>
        <taxon>Craniata</taxon>
        <taxon>Vertebrata</taxon>
        <taxon>Euteleostomi</taxon>
        <taxon>Actinopterygii</taxon>
        <taxon>Neopterygii</taxon>
        <taxon>Teleostei</taxon>
        <taxon>Neoteleostei</taxon>
        <taxon>Acanthomorphata</taxon>
        <taxon>Eupercaria</taxon>
        <taxon>Perciformes</taxon>
        <taxon>Cottioidei</taxon>
        <taxon>Cottales</taxon>
        <taxon>Liparidae</taxon>
        <taxon>Liparis</taxon>
    </lineage>
</organism>
<evidence type="ECO:0000313" key="2">
    <source>
        <dbReference type="Proteomes" id="UP000314294"/>
    </source>
</evidence>
<comment type="caution">
    <text evidence="1">The sequence shown here is derived from an EMBL/GenBank/DDBJ whole genome shotgun (WGS) entry which is preliminary data.</text>
</comment>
<dbReference type="Proteomes" id="UP000314294">
    <property type="component" value="Unassembled WGS sequence"/>
</dbReference>
<sequence length="74" mass="8480">MLVRRPQRHLVARNPWEQPGRFLRTPTPEKTLRQFCSERSNRSRNMAAVAGLVNCIPGFGSAPRSCSRSLNCRR</sequence>
<dbReference type="EMBL" id="SRLO01001215">
    <property type="protein sequence ID" value="TNN40141.1"/>
    <property type="molecule type" value="Genomic_DNA"/>
</dbReference>
<protein>
    <submittedName>
        <fullName evidence="1">Uncharacterized protein</fullName>
    </submittedName>
</protein>